<dbReference type="Pfam" id="PF05368">
    <property type="entry name" value="NmrA"/>
    <property type="match status" value="1"/>
</dbReference>
<comment type="caution">
    <text evidence="4">The sequence shown here is derived from an EMBL/GenBank/DDBJ whole genome shotgun (WGS) entry which is preliminary data.</text>
</comment>
<evidence type="ECO:0000256" key="2">
    <source>
        <dbReference type="ARBA" id="ARBA00023002"/>
    </source>
</evidence>
<dbReference type="Gene3D" id="3.40.50.300">
    <property type="entry name" value="P-loop containing nucleotide triphosphate hydrolases"/>
    <property type="match status" value="1"/>
</dbReference>
<dbReference type="Proteomes" id="UP001396334">
    <property type="component" value="Unassembled WGS sequence"/>
</dbReference>
<dbReference type="SUPFAM" id="SSF51735">
    <property type="entry name" value="NAD(P)-binding Rossmann-fold domains"/>
    <property type="match status" value="1"/>
</dbReference>
<reference evidence="4 5" key="1">
    <citation type="journal article" date="2024" name="G3 (Bethesda)">
        <title>Genome assembly of Hibiscus sabdariffa L. provides insights into metabolisms of medicinal natural products.</title>
        <authorList>
            <person name="Kim T."/>
        </authorList>
    </citation>
    <scope>NUCLEOTIDE SEQUENCE [LARGE SCALE GENOMIC DNA]</scope>
    <source>
        <strain evidence="4">TK-2024</strain>
        <tissue evidence="4">Old leaves</tissue>
    </source>
</reference>
<keyword evidence="1" id="KW-0521">NADP</keyword>
<sequence>MAEKSKILIIGGTGYIGKFIVEASIKLGHPTFVLARKSTISDPGKSKLIEIFKSSGVEILCGDIYDHESLLMAINQVDIVISTLGTQQLADQVKIIEAIKEAGNVKRFLPSEFGMDANRVHAVEPAAGVFRIKAKIRRAIEAEGIPYTYISSNAFAGHFLPNLMQENAIVPPRDKVVILGDGNPKAIFVQEDDIATYTIKAAEDPRTLNKILYMRPHSNVLSFNEIVSLWERKIGKTLGKSYVPEEQLLKIIPESPIPWNFILSFGHPMFVKGEATNFDIEACSGVEASELYPEQLCMRILVHVNRWDIKVYCKLPLFPMASHESSPNILFKGPSGSGKRTLTVAFLREIYGDPSWNVSHELRKFQAQIMEVLTQIPRKEELA</sequence>
<dbReference type="InterPro" id="IPR036291">
    <property type="entry name" value="NAD(P)-bd_dom_sf"/>
</dbReference>
<organism evidence="4 5">
    <name type="scientific">Hibiscus sabdariffa</name>
    <name type="common">roselle</name>
    <dbReference type="NCBI Taxonomy" id="183260"/>
    <lineage>
        <taxon>Eukaryota</taxon>
        <taxon>Viridiplantae</taxon>
        <taxon>Streptophyta</taxon>
        <taxon>Embryophyta</taxon>
        <taxon>Tracheophyta</taxon>
        <taxon>Spermatophyta</taxon>
        <taxon>Magnoliopsida</taxon>
        <taxon>eudicotyledons</taxon>
        <taxon>Gunneridae</taxon>
        <taxon>Pentapetalae</taxon>
        <taxon>rosids</taxon>
        <taxon>malvids</taxon>
        <taxon>Malvales</taxon>
        <taxon>Malvaceae</taxon>
        <taxon>Malvoideae</taxon>
        <taxon>Hibiscus</taxon>
    </lineage>
</organism>
<dbReference type="InterPro" id="IPR045312">
    <property type="entry name" value="PCBER-like"/>
</dbReference>
<dbReference type="Gene3D" id="3.90.25.10">
    <property type="entry name" value="UDP-galactose 4-epimerase, domain 1"/>
    <property type="match status" value="1"/>
</dbReference>
<dbReference type="InterPro" id="IPR027417">
    <property type="entry name" value="P-loop_NTPase"/>
</dbReference>
<gene>
    <name evidence="4" type="ORF">V6N11_041053</name>
</gene>
<dbReference type="PANTHER" id="PTHR43349">
    <property type="entry name" value="PINORESINOL REDUCTASE-RELATED"/>
    <property type="match status" value="1"/>
</dbReference>
<dbReference type="Gene3D" id="3.40.50.720">
    <property type="entry name" value="NAD(P)-binding Rossmann-like Domain"/>
    <property type="match status" value="1"/>
</dbReference>
<dbReference type="InterPro" id="IPR050608">
    <property type="entry name" value="NmrA-type/Isoflavone_red_sf"/>
</dbReference>
<keyword evidence="5" id="KW-1185">Reference proteome</keyword>
<feature type="domain" description="NmrA-like" evidence="3">
    <location>
        <begin position="3"/>
        <end position="294"/>
    </location>
</feature>
<protein>
    <recommendedName>
        <fullName evidence="3">NmrA-like domain-containing protein</fullName>
    </recommendedName>
</protein>
<proteinExistence type="predicted"/>
<evidence type="ECO:0000313" key="5">
    <source>
        <dbReference type="Proteomes" id="UP001396334"/>
    </source>
</evidence>
<dbReference type="EMBL" id="JBBPBN010000022">
    <property type="protein sequence ID" value="KAK9013031.1"/>
    <property type="molecule type" value="Genomic_DNA"/>
</dbReference>
<evidence type="ECO:0000256" key="1">
    <source>
        <dbReference type="ARBA" id="ARBA00022857"/>
    </source>
</evidence>
<name>A0ABR2RJC0_9ROSI</name>
<dbReference type="PANTHER" id="PTHR43349:SF40">
    <property type="entry name" value="PHENYLCOUMARAN BENZYLIC ETHER REDUCTASE-LIKE PROTEIN FI1"/>
    <property type="match status" value="1"/>
</dbReference>
<dbReference type="InterPro" id="IPR008030">
    <property type="entry name" value="NmrA-like"/>
</dbReference>
<accession>A0ABR2RJC0</accession>
<evidence type="ECO:0000313" key="4">
    <source>
        <dbReference type="EMBL" id="KAK9013031.1"/>
    </source>
</evidence>
<evidence type="ECO:0000259" key="3">
    <source>
        <dbReference type="Pfam" id="PF05368"/>
    </source>
</evidence>
<dbReference type="CDD" id="cd05259">
    <property type="entry name" value="PCBER_SDR_a"/>
    <property type="match status" value="1"/>
</dbReference>
<keyword evidence="2" id="KW-0560">Oxidoreductase</keyword>